<dbReference type="PANTHER" id="PTHR46428:SF1">
    <property type="entry name" value="KELCH DOMAIN-CONTAINING PROTEIN 10"/>
    <property type="match status" value="1"/>
</dbReference>
<sequence>MEDVLLLRPKRSQRRRQRAQAKYVFRMLHLEKILPQREETQSIRFWESSERAVSPLPRSGHRLVTDGASLYLLGGYNPNIEEEELLRNGGVVLAASAPLFLEVWKFNIARRVWKRLNFSGLMPPQLASHSAVMLPDNVHIVMYGGTGFPFGQNSSNALHVFNTEREEWAEVNCSDDTTAPDHLYGQGVATYKEKFITVGGTSGHSYSADIHAFDFELRSWKKLNRTSENDFLIERYRHEIVCHDDQILLFGGGTATTVKSLQLLDVFNIETKTWGIIRTRRDPEHGYPNDRRCHSVEKFDHYAFVIAGYNGMSIFPDIWRLNLNDYSWRLLKDRIPRPVYFHASTMTEEGRLFIFGGVVDIGRIDANVRTNELFSIWITIPKLKRLAFEAVIFSSRRRIHEFSSSALLELGIPSRYVHELQISALGA</sequence>
<keyword evidence="1" id="KW-0880">Kelch repeat</keyword>
<dbReference type="Gene3D" id="2.120.10.80">
    <property type="entry name" value="Kelch-type beta propeller"/>
    <property type="match status" value="2"/>
</dbReference>
<dbReference type="GO" id="GO:0032874">
    <property type="term" value="P:positive regulation of stress-activated MAPK cascade"/>
    <property type="evidence" value="ECO:0007669"/>
    <property type="project" value="TreeGrafter"/>
</dbReference>
<dbReference type="Pfam" id="PF24681">
    <property type="entry name" value="Kelch_KLHDC2_KLHL20_DRC7"/>
    <property type="match status" value="1"/>
</dbReference>
<dbReference type="AlphaFoldDB" id="A0AA88H936"/>
<evidence type="ECO:0008006" key="5">
    <source>
        <dbReference type="Google" id="ProtNLM"/>
    </source>
</evidence>
<name>A0AA88H936_ARTSF</name>
<accession>A0AA88H936</accession>
<gene>
    <name evidence="3" type="ORF">QYM36_018369</name>
</gene>
<dbReference type="EMBL" id="JAVRJZ010000119">
    <property type="protein sequence ID" value="KAK2703086.1"/>
    <property type="molecule type" value="Genomic_DNA"/>
</dbReference>
<dbReference type="Proteomes" id="UP001187531">
    <property type="component" value="Unassembled WGS sequence"/>
</dbReference>
<evidence type="ECO:0000256" key="1">
    <source>
        <dbReference type="ARBA" id="ARBA00022441"/>
    </source>
</evidence>
<keyword evidence="2" id="KW-0677">Repeat</keyword>
<keyword evidence="4" id="KW-1185">Reference proteome</keyword>
<dbReference type="InterPro" id="IPR015915">
    <property type="entry name" value="Kelch-typ_b-propeller"/>
</dbReference>
<evidence type="ECO:0000313" key="4">
    <source>
        <dbReference type="Proteomes" id="UP001187531"/>
    </source>
</evidence>
<evidence type="ECO:0000256" key="2">
    <source>
        <dbReference type="ARBA" id="ARBA00022737"/>
    </source>
</evidence>
<protein>
    <recommendedName>
        <fullName evidence="5">Kelch repeat protein</fullName>
    </recommendedName>
</protein>
<reference evidence="3" key="1">
    <citation type="submission" date="2023-07" db="EMBL/GenBank/DDBJ databases">
        <title>Chromosome-level genome assembly of Artemia franciscana.</title>
        <authorList>
            <person name="Jo E."/>
        </authorList>
    </citation>
    <scope>NUCLEOTIDE SEQUENCE</scope>
    <source>
        <tissue evidence="3">Whole body</tissue>
    </source>
</reference>
<proteinExistence type="predicted"/>
<evidence type="ECO:0000313" key="3">
    <source>
        <dbReference type="EMBL" id="KAK2703086.1"/>
    </source>
</evidence>
<comment type="caution">
    <text evidence="3">The sequence shown here is derived from an EMBL/GenBank/DDBJ whole genome shotgun (WGS) entry which is preliminary data.</text>
</comment>
<dbReference type="InterPro" id="IPR052125">
    <property type="entry name" value="KLHDC10"/>
</dbReference>
<dbReference type="SUPFAM" id="SSF117281">
    <property type="entry name" value="Kelch motif"/>
    <property type="match status" value="2"/>
</dbReference>
<organism evidence="3 4">
    <name type="scientific">Artemia franciscana</name>
    <name type="common">Brine shrimp</name>
    <name type="synonym">Artemia sanfranciscana</name>
    <dbReference type="NCBI Taxonomy" id="6661"/>
    <lineage>
        <taxon>Eukaryota</taxon>
        <taxon>Metazoa</taxon>
        <taxon>Ecdysozoa</taxon>
        <taxon>Arthropoda</taxon>
        <taxon>Crustacea</taxon>
        <taxon>Branchiopoda</taxon>
        <taxon>Anostraca</taxon>
        <taxon>Artemiidae</taxon>
        <taxon>Artemia</taxon>
    </lineage>
</organism>
<dbReference type="PANTHER" id="PTHR46428">
    <property type="entry name" value="KELCH DOMAIN-CONTAINING PROTEIN 10"/>
    <property type="match status" value="1"/>
</dbReference>